<accession>U9UXX9</accession>
<dbReference type="EMBL" id="KI274788">
    <property type="protein sequence ID" value="ESA23423.1"/>
    <property type="molecule type" value="Genomic_DNA"/>
</dbReference>
<feature type="region of interest" description="Disordered" evidence="1">
    <location>
        <begin position="1"/>
        <end position="27"/>
    </location>
</feature>
<reference evidence="2" key="1">
    <citation type="submission" date="2013-07" db="EMBL/GenBank/DDBJ databases">
        <title>The genome of an arbuscular mycorrhizal fungus provides insights into the evolution of the oldest plant symbiosis.</title>
        <authorList>
            <consortium name="DOE Joint Genome Institute"/>
            <person name="Tisserant E."/>
            <person name="Malbreil M."/>
            <person name="Kuo A."/>
            <person name="Kohler A."/>
            <person name="Symeonidi A."/>
            <person name="Balestrini R."/>
            <person name="Charron P."/>
            <person name="Duensing N."/>
            <person name="Frei-dit-Frey N."/>
            <person name="Gianinazzi-Pearson V."/>
            <person name="Gilbert B."/>
            <person name="Handa Y."/>
            <person name="Hijri M."/>
            <person name="Kaul R."/>
            <person name="Kawaguchi M."/>
            <person name="Krajinski F."/>
            <person name="Lammers P."/>
            <person name="Lapierre D."/>
            <person name="Masclaux F.G."/>
            <person name="Murat C."/>
            <person name="Morin E."/>
            <person name="Ndikumana S."/>
            <person name="Pagni M."/>
            <person name="Petitpierre D."/>
            <person name="Requena N."/>
            <person name="Rosikiewicz P."/>
            <person name="Riley R."/>
            <person name="Saito K."/>
            <person name="San Clemente H."/>
            <person name="Shapiro H."/>
            <person name="van Tuinen D."/>
            <person name="Becard G."/>
            <person name="Bonfante P."/>
            <person name="Paszkowski U."/>
            <person name="Shachar-Hill Y."/>
            <person name="Young J.P."/>
            <person name="Sanders I.R."/>
            <person name="Henrissat B."/>
            <person name="Rensing S.A."/>
            <person name="Grigoriev I.V."/>
            <person name="Corradi N."/>
            <person name="Roux C."/>
            <person name="Martin F."/>
        </authorList>
    </citation>
    <scope>NUCLEOTIDE SEQUENCE</scope>
    <source>
        <strain evidence="2">DAOM 197198</strain>
    </source>
</reference>
<protein>
    <submittedName>
        <fullName evidence="2">Uncharacterized protein</fullName>
    </submittedName>
</protein>
<organism evidence="2">
    <name type="scientific">Rhizophagus irregularis (strain DAOM 181602 / DAOM 197198 / MUCL 43194)</name>
    <name type="common">Arbuscular mycorrhizal fungus</name>
    <name type="synonym">Glomus intraradices</name>
    <dbReference type="NCBI Taxonomy" id="747089"/>
    <lineage>
        <taxon>Eukaryota</taxon>
        <taxon>Fungi</taxon>
        <taxon>Fungi incertae sedis</taxon>
        <taxon>Mucoromycota</taxon>
        <taxon>Glomeromycotina</taxon>
        <taxon>Glomeromycetes</taxon>
        <taxon>Glomerales</taxon>
        <taxon>Glomeraceae</taxon>
        <taxon>Rhizophagus</taxon>
    </lineage>
</organism>
<sequence length="90" mass="10379">MLTIFISREESDHQENEAPNADDDDDDGVFKFKIARYEVNPSEHEVLRQRVIGLEAKNSKTKADKADIENIIEELEKNRTDTVAGRECWT</sequence>
<feature type="compositionally biased region" description="Basic and acidic residues" evidence="1">
    <location>
        <begin position="7"/>
        <end position="16"/>
    </location>
</feature>
<evidence type="ECO:0000256" key="1">
    <source>
        <dbReference type="SAM" id="MobiDB-lite"/>
    </source>
</evidence>
<proteinExistence type="predicted"/>
<evidence type="ECO:0000313" key="2">
    <source>
        <dbReference type="EMBL" id="ESA23423.1"/>
    </source>
</evidence>
<name>U9UXX9_RHIID</name>
<dbReference type="VEuPathDB" id="FungiDB:RhiirFUN_005836"/>
<gene>
    <name evidence="2" type="ORF">GLOINDRAFT_15456</name>
</gene>
<dbReference type="HOGENOM" id="CLU_2441969_0_0_1"/>
<dbReference type="AlphaFoldDB" id="U9UXX9"/>